<proteinExistence type="predicted"/>
<dbReference type="OrthoDB" id="9811033at2"/>
<dbReference type="SUPFAM" id="SSF47336">
    <property type="entry name" value="ACP-like"/>
    <property type="match status" value="1"/>
</dbReference>
<protein>
    <submittedName>
        <fullName evidence="2">Acyl carrier protein</fullName>
    </submittedName>
</protein>
<feature type="domain" description="Carrier" evidence="1">
    <location>
        <begin position="1"/>
        <end position="78"/>
    </location>
</feature>
<name>A0A495S8S9_9FLAO</name>
<dbReference type="AlphaFoldDB" id="A0A495S8S9"/>
<evidence type="ECO:0000313" key="3">
    <source>
        <dbReference type="Proteomes" id="UP000272428"/>
    </source>
</evidence>
<dbReference type="Pfam" id="PF00550">
    <property type="entry name" value="PP-binding"/>
    <property type="match status" value="1"/>
</dbReference>
<evidence type="ECO:0000313" key="2">
    <source>
        <dbReference type="EMBL" id="RKS96275.1"/>
    </source>
</evidence>
<dbReference type="PROSITE" id="PS50075">
    <property type="entry name" value="CARRIER"/>
    <property type="match status" value="1"/>
</dbReference>
<accession>A0A495S8S9</accession>
<dbReference type="InterPro" id="IPR009081">
    <property type="entry name" value="PP-bd_ACP"/>
</dbReference>
<dbReference type="Gene3D" id="1.10.1200.10">
    <property type="entry name" value="ACP-like"/>
    <property type="match status" value="1"/>
</dbReference>
<gene>
    <name evidence="2" type="ORF">BCF58_2698</name>
</gene>
<reference evidence="2 3" key="1">
    <citation type="submission" date="2018-10" db="EMBL/GenBank/DDBJ databases">
        <title>Genomic Encyclopedia of Archaeal and Bacterial Type Strains, Phase II (KMG-II): from individual species to whole genera.</title>
        <authorList>
            <person name="Goeker M."/>
        </authorList>
    </citation>
    <scope>NUCLEOTIDE SEQUENCE [LARGE SCALE GENOMIC DNA]</scope>
    <source>
        <strain evidence="2 3">DSM 14219</strain>
    </source>
</reference>
<sequence length="78" mass="8964">MDKNEILAKLTTIFHEELDNEHIVLNFETTAEDIEEWDSLSHIQLIVAVEKAFGVRFTSSEIQSWQNVGEMIDCIVAK</sequence>
<evidence type="ECO:0000259" key="1">
    <source>
        <dbReference type="PROSITE" id="PS50075"/>
    </source>
</evidence>
<dbReference type="Proteomes" id="UP000272428">
    <property type="component" value="Unassembled WGS sequence"/>
</dbReference>
<organism evidence="2 3">
    <name type="scientific">Chryseobacterium defluvii</name>
    <dbReference type="NCBI Taxonomy" id="160396"/>
    <lineage>
        <taxon>Bacteria</taxon>
        <taxon>Pseudomonadati</taxon>
        <taxon>Bacteroidota</taxon>
        <taxon>Flavobacteriia</taxon>
        <taxon>Flavobacteriales</taxon>
        <taxon>Weeksellaceae</taxon>
        <taxon>Chryseobacterium group</taxon>
        <taxon>Chryseobacterium</taxon>
    </lineage>
</organism>
<dbReference type="RefSeq" id="WP_121462289.1">
    <property type="nucleotide sequence ID" value="NZ_RBXB01000003.1"/>
</dbReference>
<keyword evidence="3" id="KW-1185">Reference proteome</keyword>
<comment type="caution">
    <text evidence="2">The sequence shown here is derived from an EMBL/GenBank/DDBJ whole genome shotgun (WGS) entry which is preliminary data.</text>
</comment>
<dbReference type="InterPro" id="IPR036736">
    <property type="entry name" value="ACP-like_sf"/>
</dbReference>
<dbReference type="EMBL" id="RBXB01000003">
    <property type="protein sequence ID" value="RKS96275.1"/>
    <property type="molecule type" value="Genomic_DNA"/>
</dbReference>